<comment type="caution">
    <text evidence="2">The sequence shown here is derived from an EMBL/GenBank/DDBJ whole genome shotgun (WGS) entry which is preliminary data.</text>
</comment>
<protein>
    <recommendedName>
        <fullName evidence="1">DUF5753 domain-containing protein</fullName>
    </recommendedName>
</protein>
<organism evidence="2 3">
    <name type="scientific">Streptomyces finlayi</name>
    <dbReference type="NCBI Taxonomy" id="67296"/>
    <lineage>
        <taxon>Bacteria</taxon>
        <taxon>Bacillati</taxon>
        <taxon>Actinomycetota</taxon>
        <taxon>Actinomycetes</taxon>
        <taxon>Kitasatosporales</taxon>
        <taxon>Streptomycetaceae</taxon>
        <taxon>Streptomyces</taxon>
    </lineage>
</organism>
<evidence type="ECO:0000313" key="2">
    <source>
        <dbReference type="EMBL" id="GHC93026.1"/>
    </source>
</evidence>
<proteinExistence type="predicted"/>
<dbReference type="Proteomes" id="UP000638353">
    <property type="component" value="Unassembled WGS sequence"/>
</dbReference>
<feature type="domain" description="DUF5753" evidence="1">
    <location>
        <begin position="24"/>
        <end position="203"/>
    </location>
</feature>
<gene>
    <name evidence="2" type="ORF">GCM10010334_29600</name>
</gene>
<reference evidence="2" key="2">
    <citation type="submission" date="2020-09" db="EMBL/GenBank/DDBJ databases">
        <authorList>
            <person name="Sun Q."/>
            <person name="Ohkuma M."/>
        </authorList>
    </citation>
    <scope>NUCLEOTIDE SEQUENCE</scope>
    <source>
        <strain evidence="2">JCM 4637</strain>
    </source>
</reference>
<dbReference type="InterPro" id="IPR043917">
    <property type="entry name" value="DUF5753"/>
</dbReference>
<reference evidence="2" key="1">
    <citation type="journal article" date="2014" name="Int. J. Syst. Evol. Microbiol.">
        <title>Complete genome sequence of Corynebacterium casei LMG S-19264T (=DSM 44701T), isolated from a smear-ripened cheese.</title>
        <authorList>
            <consortium name="US DOE Joint Genome Institute (JGI-PGF)"/>
            <person name="Walter F."/>
            <person name="Albersmeier A."/>
            <person name="Kalinowski J."/>
            <person name="Ruckert C."/>
        </authorList>
    </citation>
    <scope>NUCLEOTIDE SEQUENCE</scope>
    <source>
        <strain evidence="2">JCM 4637</strain>
    </source>
</reference>
<evidence type="ECO:0000259" key="1">
    <source>
        <dbReference type="Pfam" id="PF19054"/>
    </source>
</evidence>
<evidence type="ECO:0000313" key="3">
    <source>
        <dbReference type="Proteomes" id="UP000638353"/>
    </source>
</evidence>
<dbReference type="AlphaFoldDB" id="A0A919CAH1"/>
<sequence>MGTGDLFERRGNSVRNTSLLEGFTEYLALEVKAAEIRLFELGIIPGLLQTSDYAAAITRGAVQRGAITEQQAEERLTLLAARQASLERTPPPFIHAVMDESCLRRPVGGAKVMEGQMDRLLAFAELPTTVLQVAPYSLGERRSFDMPVLLVTMEDRKTILYAESAQRGHLERESAFVVPTLTAYHQIQAEALSQAESVAMIQQFRKGAP</sequence>
<name>A0A919CAH1_9ACTN</name>
<dbReference type="EMBL" id="BMVC01000005">
    <property type="protein sequence ID" value="GHC93026.1"/>
    <property type="molecule type" value="Genomic_DNA"/>
</dbReference>
<accession>A0A919CAH1</accession>
<dbReference type="Pfam" id="PF19054">
    <property type="entry name" value="DUF5753"/>
    <property type="match status" value="1"/>
</dbReference>